<gene>
    <name evidence="2" type="ordered locus">Acid_7813</name>
</gene>
<name>Q01NQ9_SOLUE</name>
<keyword evidence="1" id="KW-1133">Transmembrane helix</keyword>
<dbReference type="AlphaFoldDB" id="Q01NQ9"/>
<reference evidence="2" key="1">
    <citation type="submission" date="2006-10" db="EMBL/GenBank/DDBJ databases">
        <title>Complete sequence of Solibacter usitatus Ellin6076.</title>
        <authorList>
            <consortium name="US DOE Joint Genome Institute"/>
            <person name="Copeland A."/>
            <person name="Lucas S."/>
            <person name="Lapidus A."/>
            <person name="Barry K."/>
            <person name="Detter J.C."/>
            <person name="Glavina del Rio T."/>
            <person name="Hammon N."/>
            <person name="Israni S."/>
            <person name="Dalin E."/>
            <person name="Tice H."/>
            <person name="Pitluck S."/>
            <person name="Thompson L.S."/>
            <person name="Brettin T."/>
            <person name="Bruce D."/>
            <person name="Han C."/>
            <person name="Tapia R."/>
            <person name="Gilna P."/>
            <person name="Schmutz J."/>
            <person name="Larimer F."/>
            <person name="Land M."/>
            <person name="Hauser L."/>
            <person name="Kyrpides N."/>
            <person name="Mikhailova N."/>
            <person name="Janssen P.H."/>
            <person name="Kuske C.R."/>
            <person name="Richardson P."/>
        </authorList>
    </citation>
    <scope>NUCLEOTIDE SEQUENCE</scope>
    <source>
        <strain evidence="2">Ellin6076</strain>
    </source>
</reference>
<dbReference type="OrthoDB" id="127939at2"/>
<dbReference type="HOGENOM" id="CLU_735484_0_0_0"/>
<feature type="transmembrane region" description="Helical" evidence="1">
    <location>
        <begin position="306"/>
        <end position="326"/>
    </location>
</feature>
<evidence type="ECO:0000313" key="2">
    <source>
        <dbReference type="EMBL" id="ABJ88711.1"/>
    </source>
</evidence>
<proteinExistence type="predicted"/>
<feature type="transmembrane region" description="Helical" evidence="1">
    <location>
        <begin position="219"/>
        <end position="236"/>
    </location>
</feature>
<dbReference type="EMBL" id="CP000473">
    <property type="protein sequence ID" value="ABJ88711.1"/>
    <property type="molecule type" value="Genomic_DNA"/>
</dbReference>
<feature type="transmembrane region" description="Helical" evidence="1">
    <location>
        <begin position="242"/>
        <end position="261"/>
    </location>
</feature>
<accession>Q01NQ9</accession>
<feature type="transmembrane region" description="Helical" evidence="1">
    <location>
        <begin position="183"/>
        <end position="207"/>
    </location>
</feature>
<dbReference type="InParanoid" id="Q01NQ9"/>
<feature type="transmembrane region" description="Helical" evidence="1">
    <location>
        <begin position="273"/>
        <end position="294"/>
    </location>
</feature>
<keyword evidence="1" id="KW-0472">Membrane</keyword>
<evidence type="ECO:0008006" key="3">
    <source>
        <dbReference type="Google" id="ProtNLM"/>
    </source>
</evidence>
<keyword evidence="1" id="KW-0812">Transmembrane</keyword>
<feature type="transmembrane region" description="Helical" evidence="1">
    <location>
        <begin position="114"/>
        <end position="134"/>
    </location>
</feature>
<feature type="transmembrane region" description="Helical" evidence="1">
    <location>
        <begin position="146"/>
        <end position="177"/>
    </location>
</feature>
<organism evidence="2">
    <name type="scientific">Solibacter usitatus (strain Ellin6076)</name>
    <dbReference type="NCBI Taxonomy" id="234267"/>
    <lineage>
        <taxon>Bacteria</taxon>
        <taxon>Pseudomonadati</taxon>
        <taxon>Acidobacteriota</taxon>
        <taxon>Terriglobia</taxon>
        <taxon>Bryobacterales</taxon>
        <taxon>Solibacteraceae</taxon>
        <taxon>Candidatus Solibacter</taxon>
    </lineage>
</organism>
<dbReference type="STRING" id="234267.Acid_7813"/>
<sequence length="376" mass="41389" precursor="true">MKPSPLAAALLCCALGASFQWLTVRANYGGDRTALFLHGSQYPVPAGLAFEHIYVFPNSGGYDGQSYHYMAHDPLQRSDIGRAVPDPSLRYPRVLVPAMAHMLALGRPEWIDTAFFACNLFFLGIGAYWLAILLGRIGIQPMYGALYVITPVAIVSLDRMLVDLALASLALGFAVYLNPERAWRLYVILAAAPLCRESGFFLLAAWALYLTTKRRYRQVALYATAGIPAVWWILWVRSRIPGAAALGLGVFVPFRGMIDALTHPRISPFSTPVVAVIHVLYGLQVIGVLTGLSLPFRDWRKLAIDPVRTVCLLWAVYGIALPPGIYDDPISAPRILAPLLMFEFLRGQRLPLLLVAPRVWLELAPQVLGILRAAVG</sequence>
<protein>
    <recommendedName>
        <fullName evidence="3">Glycosyltransferase RgtA/B/C/D-like domain-containing protein</fullName>
    </recommendedName>
</protein>
<evidence type="ECO:0000256" key="1">
    <source>
        <dbReference type="SAM" id="Phobius"/>
    </source>
</evidence>
<dbReference type="KEGG" id="sus:Acid_7813"/>